<feature type="compositionally biased region" description="Basic residues" evidence="1">
    <location>
        <begin position="31"/>
        <end position="41"/>
    </location>
</feature>
<proteinExistence type="predicted"/>
<organism evidence="2 3">
    <name type="scientific">Odynerus spinipes</name>
    <dbReference type="NCBI Taxonomy" id="1348599"/>
    <lineage>
        <taxon>Eukaryota</taxon>
        <taxon>Metazoa</taxon>
        <taxon>Ecdysozoa</taxon>
        <taxon>Arthropoda</taxon>
        <taxon>Hexapoda</taxon>
        <taxon>Insecta</taxon>
        <taxon>Pterygota</taxon>
        <taxon>Neoptera</taxon>
        <taxon>Endopterygota</taxon>
        <taxon>Hymenoptera</taxon>
        <taxon>Apocrita</taxon>
        <taxon>Aculeata</taxon>
        <taxon>Vespoidea</taxon>
        <taxon>Vespidae</taxon>
        <taxon>Eumeninae</taxon>
        <taxon>Odynerus</taxon>
    </lineage>
</organism>
<reference evidence="2" key="1">
    <citation type="submission" date="2021-08" db="EMBL/GenBank/DDBJ databases">
        <authorList>
            <person name="Misof B."/>
            <person name="Oliver O."/>
            <person name="Podsiadlowski L."/>
            <person name="Donath A."/>
            <person name="Peters R."/>
            <person name="Mayer C."/>
            <person name="Rust J."/>
            <person name="Gunkel S."/>
            <person name="Lesny P."/>
            <person name="Martin S."/>
            <person name="Oeyen J.P."/>
            <person name="Petersen M."/>
            <person name="Panagiotis P."/>
            <person name="Wilbrandt J."/>
            <person name="Tanja T."/>
        </authorList>
    </citation>
    <scope>NUCLEOTIDE SEQUENCE</scope>
    <source>
        <strain evidence="2">GBR_01_08_01A</strain>
        <tissue evidence="2">Thorax + abdomen</tissue>
    </source>
</reference>
<sequence>MGSEERKGVACTDAATSWQQYYTWCSPYSHTHPHHQQHQHVNHPYQYQQQQQPQQQQQQPQQQQQQQQNASGGQYKQHPPSASTVNASSTLYPASQHHQMQLQPAQAPPLHQQQQFHPLPGQCTTRRAAPYDGPEDKLEEGEGVSEYLNS</sequence>
<dbReference type="EMBL" id="JAIFRP010000012">
    <property type="protein sequence ID" value="KAK2586583.1"/>
    <property type="molecule type" value="Genomic_DNA"/>
</dbReference>
<dbReference type="AlphaFoldDB" id="A0AAD9RW77"/>
<feature type="compositionally biased region" description="Low complexity" evidence="1">
    <location>
        <begin position="42"/>
        <end position="69"/>
    </location>
</feature>
<evidence type="ECO:0000313" key="2">
    <source>
        <dbReference type="EMBL" id="KAK2586583.1"/>
    </source>
</evidence>
<dbReference type="Proteomes" id="UP001258017">
    <property type="component" value="Unassembled WGS sequence"/>
</dbReference>
<reference evidence="2" key="2">
    <citation type="journal article" date="2023" name="Commun. Biol.">
        <title>Intrasexual cuticular hydrocarbon dimorphism in a wasp sheds light on hydrocarbon biosynthesis genes in Hymenoptera.</title>
        <authorList>
            <person name="Moris V.C."/>
            <person name="Podsiadlowski L."/>
            <person name="Martin S."/>
            <person name="Oeyen J.P."/>
            <person name="Donath A."/>
            <person name="Petersen M."/>
            <person name="Wilbrandt J."/>
            <person name="Misof B."/>
            <person name="Liedtke D."/>
            <person name="Thamm M."/>
            <person name="Scheiner R."/>
            <person name="Schmitt T."/>
            <person name="Niehuis O."/>
        </authorList>
    </citation>
    <scope>NUCLEOTIDE SEQUENCE</scope>
    <source>
        <strain evidence="2">GBR_01_08_01A</strain>
    </source>
</reference>
<accession>A0AAD9RW77</accession>
<feature type="compositionally biased region" description="Low complexity" evidence="1">
    <location>
        <begin position="96"/>
        <end position="122"/>
    </location>
</feature>
<feature type="compositionally biased region" description="Polar residues" evidence="1">
    <location>
        <begin position="70"/>
        <end position="93"/>
    </location>
</feature>
<evidence type="ECO:0000256" key="1">
    <source>
        <dbReference type="SAM" id="MobiDB-lite"/>
    </source>
</evidence>
<comment type="caution">
    <text evidence="2">The sequence shown here is derived from an EMBL/GenBank/DDBJ whole genome shotgun (WGS) entry which is preliminary data.</text>
</comment>
<evidence type="ECO:0000313" key="3">
    <source>
        <dbReference type="Proteomes" id="UP001258017"/>
    </source>
</evidence>
<gene>
    <name evidence="2" type="ORF">KPH14_011461</name>
</gene>
<keyword evidence="3" id="KW-1185">Reference proteome</keyword>
<name>A0AAD9RW77_9HYME</name>
<feature type="region of interest" description="Disordered" evidence="1">
    <location>
        <begin position="29"/>
        <end position="150"/>
    </location>
</feature>
<protein>
    <submittedName>
        <fullName evidence="2">Uncharacterized protein</fullName>
    </submittedName>
</protein>